<dbReference type="Proteomes" id="UP000251585">
    <property type="component" value="Segment"/>
</dbReference>
<organism evidence="1 2">
    <name type="scientific">Microbacterium phage Floof</name>
    <dbReference type="NCBI Taxonomy" id="2201433"/>
    <lineage>
        <taxon>Viruses</taxon>
        <taxon>Duplodnaviria</taxon>
        <taxon>Heunggongvirae</taxon>
        <taxon>Uroviricota</taxon>
        <taxon>Caudoviricetes</taxon>
        <taxon>Casidaviridae</taxon>
        <taxon>Percivalvirus</taxon>
        <taxon>Percivalvirus floof</taxon>
    </lineage>
</organism>
<dbReference type="InterPro" id="IPR055629">
    <property type="entry name" value="DUF7205"/>
</dbReference>
<evidence type="ECO:0000313" key="1">
    <source>
        <dbReference type="EMBL" id="AWY04880.1"/>
    </source>
</evidence>
<dbReference type="Pfam" id="PF23835">
    <property type="entry name" value="DUF7205"/>
    <property type="match status" value="1"/>
</dbReference>
<sequence>MGTMSADIRRPASWLADVDEVTDADGQPVRVGDRVVYATTWGRSPHLRFGEVLLISRHNTGYGRDTVRLRIQPERAIYSYRGEEEKLPPLVSIDAGLGRFVKVSSR</sequence>
<gene>
    <name evidence="1" type="primary">44</name>
    <name evidence="1" type="ORF">PBI_FLOOF_44</name>
</gene>
<accession>A0A2Z4Q4P3</accession>
<keyword evidence="2" id="KW-1185">Reference proteome</keyword>
<dbReference type="EMBL" id="MH271298">
    <property type="protein sequence ID" value="AWY04880.1"/>
    <property type="molecule type" value="Genomic_DNA"/>
</dbReference>
<protein>
    <submittedName>
        <fullName evidence="1">Uncharacterized protein</fullName>
    </submittedName>
</protein>
<evidence type="ECO:0000313" key="2">
    <source>
        <dbReference type="Proteomes" id="UP000251585"/>
    </source>
</evidence>
<reference evidence="2" key="1">
    <citation type="submission" date="2018-04" db="EMBL/GenBank/DDBJ databases">
        <authorList>
            <person name="Go L.Y."/>
            <person name="Mitchell J.A."/>
        </authorList>
    </citation>
    <scope>NUCLEOTIDE SEQUENCE [LARGE SCALE GENOMIC DNA]</scope>
</reference>
<proteinExistence type="predicted"/>
<name>A0A2Z4Q4P3_9CAUD</name>